<evidence type="ECO:0000313" key="3">
    <source>
        <dbReference type="Proteomes" id="UP000192801"/>
    </source>
</evidence>
<evidence type="ECO:0000313" key="2">
    <source>
        <dbReference type="EMBL" id="ORA72841.1"/>
    </source>
</evidence>
<dbReference type="STRING" id="444597.BST26_04395"/>
<organism evidence="2 3">
    <name type="scientific">Mycolicibacterium insubricum</name>
    <dbReference type="NCBI Taxonomy" id="444597"/>
    <lineage>
        <taxon>Bacteria</taxon>
        <taxon>Bacillati</taxon>
        <taxon>Actinomycetota</taxon>
        <taxon>Actinomycetes</taxon>
        <taxon>Mycobacteriales</taxon>
        <taxon>Mycobacteriaceae</taxon>
        <taxon>Mycolicibacterium</taxon>
    </lineage>
</organism>
<accession>A0A1X0DKB2</accession>
<reference evidence="2 3" key="1">
    <citation type="submission" date="2016-12" db="EMBL/GenBank/DDBJ databases">
        <title>The new phylogeny of genus Mycobacterium.</title>
        <authorList>
            <person name="Tortoli E."/>
            <person name="Trovato A."/>
            <person name="Cirillo D.M."/>
        </authorList>
    </citation>
    <scope>NUCLEOTIDE SEQUENCE [LARGE SCALE GENOMIC DNA]</scope>
    <source>
        <strain evidence="2 3">DSM 45130</strain>
    </source>
</reference>
<feature type="signal peptide" evidence="1">
    <location>
        <begin position="1"/>
        <end position="23"/>
    </location>
</feature>
<protein>
    <submittedName>
        <fullName evidence="2">Uncharacterized protein</fullName>
    </submittedName>
</protein>
<comment type="caution">
    <text evidence="2">The sequence shown here is derived from an EMBL/GenBank/DDBJ whole genome shotgun (WGS) entry which is preliminary data.</text>
</comment>
<evidence type="ECO:0000256" key="1">
    <source>
        <dbReference type="SAM" id="SignalP"/>
    </source>
</evidence>
<dbReference type="Proteomes" id="UP000192801">
    <property type="component" value="Unassembled WGS sequence"/>
</dbReference>
<dbReference type="AlphaFoldDB" id="A0A1X0DKB2"/>
<name>A0A1X0DKB2_9MYCO</name>
<dbReference type="EMBL" id="MVHS01000006">
    <property type="protein sequence ID" value="ORA72841.1"/>
    <property type="molecule type" value="Genomic_DNA"/>
</dbReference>
<keyword evidence="3" id="KW-1185">Reference proteome</keyword>
<proteinExistence type="predicted"/>
<sequence>MSLWATAVATLGLGLGLSAPANADDSDDSDVVAPVIITGGPLIEIPGTIQLPAGSVPLPAGAYPDPAAPPVKIQGEPRPPTFVVNPNNGSVGVTWPHGVSESESYRTPNGKWVFIDNLQRIWVYDTASSTTERVSARPPKLTANSPTHAQPSTCAYQFLGCK</sequence>
<feature type="chain" id="PRO_5012236193" evidence="1">
    <location>
        <begin position="24"/>
        <end position="162"/>
    </location>
</feature>
<gene>
    <name evidence="2" type="ORF">BST26_04395</name>
</gene>
<keyword evidence="1" id="KW-0732">Signal</keyword>